<dbReference type="GO" id="GO:0000156">
    <property type="term" value="F:phosphorelay response regulator activity"/>
    <property type="evidence" value="ECO:0007669"/>
    <property type="project" value="InterPro"/>
</dbReference>
<dbReference type="InterPro" id="IPR011006">
    <property type="entry name" value="CheY-like_superfamily"/>
</dbReference>
<evidence type="ECO:0000313" key="6">
    <source>
        <dbReference type="EMBL" id="BAE82694.1"/>
    </source>
</evidence>
<keyword evidence="3" id="KW-0597">Phosphoprotein</keyword>
<dbReference type="KEGG" id="dsy:DSY0905"/>
<feature type="modified residue" description="4-aspartylphosphate" evidence="3">
    <location>
        <position position="63"/>
    </location>
</feature>
<dbReference type="STRING" id="138119.DSY0905"/>
<dbReference type="CDD" id="cd00156">
    <property type="entry name" value="REC"/>
    <property type="match status" value="1"/>
</dbReference>
<organism evidence="6 7">
    <name type="scientific">Desulfitobacterium hafniense (strain Y51)</name>
    <dbReference type="NCBI Taxonomy" id="138119"/>
    <lineage>
        <taxon>Bacteria</taxon>
        <taxon>Bacillati</taxon>
        <taxon>Bacillota</taxon>
        <taxon>Clostridia</taxon>
        <taxon>Eubacteriales</taxon>
        <taxon>Desulfitobacteriaceae</taxon>
        <taxon>Desulfitobacterium</taxon>
    </lineage>
</organism>
<gene>
    <name evidence="6" type="ordered locus">DSY0905</name>
</gene>
<dbReference type="InterPro" id="IPR007492">
    <property type="entry name" value="LytTR_DNA-bd_dom"/>
</dbReference>
<reference evidence="6 7" key="1">
    <citation type="journal article" date="2006" name="J. Bacteriol.">
        <title>Complete genome sequence of the dehalorespiring bacterium Desulfitobacterium hafniense Y51 and comparison with Dehalococcoides ethenogenes 195.</title>
        <authorList>
            <person name="Nonaka H."/>
            <person name="Keresztes G."/>
            <person name="Shinoda Y."/>
            <person name="Ikenaga Y."/>
            <person name="Abe M."/>
            <person name="Naito K."/>
            <person name="Inatomi K."/>
            <person name="Furukawa K."/>
            <person name="Inui M."/>
            <person name="Yukawa H."/>
        </authorList>
    </citation>
    <scope>NUCLEOTIDE SEQUENCE [LARGE SCALE GENOMIC DNA]</scope>
    <source>
        <strain evidence="6 7">Y51</strain>
    </source>
</reference>
<dbReference type="Pfam" id="PF00072">
    <property type="entry name" value="Response_reg"/>
    <property type="match status" value="1"/>
</dbReference>
<evidence type="ECO:0000256" key="1">
    <source>
        <dbReference type="ARBA" id="ARBA00018672"/>
    </source>
</evidence>
<dbReference type="eggNOG" id="COG3279">
    <property type="taxonomic scope" value="Bacteria"/>
</dbReference>
<protein>
    <recommendedName>
        <fullName evidence="1">Stage 0 sporulation protein A homolog</fullName>
    </recommendedName>
</protein>
<dbReference type="Proteomes" id="UP000001946">
    <property type="component" value="Chromosome"/>
</dbReference>
<dbReference type="PROSITE" id="PS50930">
    <property type="entry name" value="HTH_LYTTR"/>
    <property type="match status" value="1"/>
</dbReference>
<dbReference type="PROSITE" id="PS50110">
    <property type="entry name" value="RESPONSE_REGULATORY"/>
    <property type="match status" value="1"/>
</dbReference>
<dbReference type="SMART" id="SM00448">
    <property type="entry name" value="REC"/>
    <property type="match status" value="1"/>
</dbReference>
<sequence>MGVADMIHIAIVEDENKDRELLKEYLERFQAEKGEPLFVHVYPDGEEFLESFSSGKFDILLLDIHMQYMNGMATAQEIRKSDDNVLIIFITNLVQYAVQGYSVRAFDFIVKPVEYSVFAQKLYRATQRLNRTIHSCVRFKVLDQIVNLQLSGILYFEIVARKLFIHTDTEIYRCNDTLHSIEEKLNDGRFFRCHAGYLVNVAYVRSVGKDYAMVGSARIPVSKHRRKAFLDAIGNYLGSKI</sequence>
<dbReference type="PANTHER" id="PTHR37299:SF1">
    <property type="entry name" value="STAGE 0 SPORULATION PROTEIN A HOMOLOG"/>
    <property type="match status" value="1"/>
</dbReference>
<keyword evidence="7" id="KW-1185">Reference proteome</keyword>
<dbReference type="InterPro" id="IPR046947">
    <property type="entry name" value="LytR-like"/>
</dbReference>
<dbReference type="SUPFAM" id="SSF52172">
    <property type="entry name" value="CheY-like"/>
    <property type="match status" value="1"/>
</dbReference>
<accession>Q24Z48</accession>
<evidence type="ECO:0000313" key="7">
    <source>
        <dbReference type="Proteomes" id="UP000001946"/>
    </source>
</evidence>
<dbReference type="HOGENOM" id="CLU_000445_14_2_9"/>
<dbReference type="PANTHER" id="PTHR37299">
    <property type="entry name" value="TRANSCRIPTIONAL REGULATOR-RELATED"/>
    <property type="match status" value="1"/>
</dbReference>
<evidence type="ECO:0000259" key="5">
    <source>
        <dbReference type="PROSITE" id="PS50930"/>
    </source>
</evidence>
<name>Q24Z48_DESHY</name>
<dbReference type="Gene3D" id="2.40.50.1020">
    <property type="entry name" value="LytTr DNA-binding domain"/>
    <property type="match status" value="1"/>
</dbReference>
<comment type="function">
    <text evidence="2">May play the central regulatory role in sporulation. It may be an element of the effector pathway responsible for the activation of sporulation genes in response to nutritional stress. Spo0A may act in concert with spo0H (a sigma factor) to control the expression of some genes that are critical to the sporulation process.</text>
</comment>
<dbReference type="Gene3D" id="3.40.50.2300">
    <property type="match status" value="1"/>
</dbReference>
<evidence type="ECO:0000259" key="4">
    <source>
        <dbReference type="PROSITE" id="PS50110"/>
    </source>
</evidence>
<feature type="domain" description="Response regulatory" evidence="4">
    <location>
        <begin position="8"/>
        <end position="126"/>
    </location>
</feature>
<feature type="domain" description="HTH LytTR-type" evidence="5">
    <location>
        <begin position="139"/>
        <end position="235"/>
    </location>
</feature>
<dbReference type="SMART" id="SM00850">
    <property type="entry name" value="LytTR"/>
    <property type="match status" value="1"/>
</dbReference>
<dbReference type="Pfam" id="PF04397">
    <property type="entry name" value="LytTR"/>
    <property type="match status" value="1"/>
</dbReference>
<dbReference type="AlphaFoldDB" id="Q24Z48"/>
<dbReference type="GO" id="GO:0003677">
    <property type="term" value="F:DNA binding"/>
    <property type="evidence" value="ECO:0007669"/>
    <property type="project" value="InterPro"/>
</dbReference>
<dbReference type="EMBL" id="AP008230">
    <property type="protein sequence ID" value="BAE82694.1"/>
    <property type="molecule type" value="Genomic_DNA"/>
</dbReference>
<evidence type="ECO:0000256" key="2">
    <source>
        <dbReference type="ARBA" id="ARBA00024867"/>
    </source>
</evidence>
<proteinExistence type="predicted"/>
<evidence type="ECO:0000256" key="3">
    <source>
        <dbReference type="PROSITE-ProRule" id="PRU00169"/>
    </source>
</evidence>
<dbReference type="InterPro" id="IPR001789">
    <property type="entry name" value="Sig_transdc_resp-reg_receiver"/>
</dbReference>